<evidence type="ECO:0000313" key="1">
    <source>
        <dbReference type="EMBL" id="AZS13539.1"/>
    </source>
</evidence>
<protein>
    <recommendedName>
        <fullName evidence="3">TOMM leader peptide-binding protein</fullName>
    </recommendedName>
</protein>
<sequence>MYFGEFQDLRNLNMPNSHDFDLYEGYYSEFQVTILCDKEAVNPADSLKGLLTGLGVDVTTVSEFTDVRVDSELVVVLQAEKCGEAFNTYAMEKGIMWLPVQFSHSTGRIGPIIVPGYSACYECAQRRSSSNGLAPLEPKNEMFDLSWSVLSGVIAIETAKWISRHTSSFPPLSLGHMIDFDAFHLQGEVNPIYKLPTCPSCGTRNQARLGAQPWRESDLVLGQ</sequence>
<accession>A0A3S9UT78</accession>
<dbReference type="GO" id="GO:0008641">
    <property type="term" value="F:ubiquitin-like modifier activating enzyme activity"/>
    <property type="evidence" value="ECO:0007669"/>
    <property type="project" value="InterPro"/>
</dbReference>
<name>A0A3S9UT78_9BACL</name>
<gene>
    <name evidence="1" type="ORF">EI981_02975</name>
</gene>
<dbReference type="RefSeq" id="WP_126995308.1">
    <property type="nucleotide sequence ID" value="NZ_CP034346.1"/>
</dbReference>
<dbReference type="AlphaFoldDB" id="A0A3S9UT78"/>
<keyword evidence="2" id="KW-1185">Reference proteome</keyword>
<evidence type="ECO:0008006" key="3">
    <source>
        <dbReference type="Google" id="ProtNLM"/>
    </source>
</evidence>
<dbReference type="InterPro" id="IPR022291">
    <property type="entry name" value="Bacteriocin_synth_cyclodeHase"/>
</dbReference>
<dbReference type="EMBL" id="CP034346">
    <property type="protein sequence ID" value="AZS13539.1"/>
    <property type="molecule type" value="Genomic_DNA"/>
</dbReference>
<dbReference type="SUPFAM" id="SSF69572">
    <property type="entry name" value="Activating enzymes of the ubiquitin-like proteins"/>
    <property type="match status" value="1"/>
</dbReference>
<dbReference type="OrthoDB" id="9204719at2"/>
<evidence type="ECO:0000313" key="2">
    <source>
        <dbReference type="Proteomes" id="UP000270678"/>
    </source>
</evidence>
<reference evidence="2" key="1">
    <citation type="submission" date="2018-12" db="EMBL/GenBank/DDBJ databases">
        <title>Complete genome sequence of Paenibacillus sp. MBLB1234.</title>
        <authorList>
            <person name="Nam Y.-D."/>
            <person name="Kang J."/>
            <person name="Chung W.-H."/>
            <person name="Park Y.S."/>
        </authorList>
    </citation>
    <scope>NUCLEOTIDE SEQUENCE [LARGE SCALE GENOMIC DNA]</scope>
    <source>
        <strain evidence="2">MBLB1234</strain>
    </source>
</reference>
<organism evidence="1 2">
    <name type="scientific">Paenibacillus lutimineralis</name>
    <dbReference type="NCBI Taxonomy" id="2707005"/>
    <lineage>
        <taxon>Bacteria</taxon>
        <taxon>Bacillati</taxon>
        <taxon>Bacillota</taxon>
        <taxon>Bacilli</taxon>
        <taxon>Bacillales</taxon>
        <taxon>Paenibacillaceae</taxon>
        <taxon>Paenibacillus</taxon>
    </lineage>
</organism>
<proteinExistence type="predicted"/>
<dbReference type="InterPro" id="IPR035985">
    <property type="entry name" value="Ubiquitin-activating_enz"/>
</dbReference>
<dbReference type="KEGG" id="plut:EI981_02975"/>
<dbReference type="NCBIfam" id="TIGR03882">
    <property type="entry name" value="cyclo_dehyd_2"/>
    <property type="match status" value="1"/>
</dbReference>
<dbReference type="Proteomes" id="UP000270678">
    <property type="component" value="Chromosome"/>
</dbReference>
<dbReference type="Gene3D" id="3.40.50.720">
    <property type="entry name" value="NAD(P)-binding Rossmann-like Domain"/>
    <property type="match status" value="1"/>
</dbReference>